<gene>
    <name evidence="1" type="ORF">S01H1_56937</name>
</gene>
<organism evidence="1">
    <name type="scientific">marine sediment metagenome</name>
    <dbReference type="NCBI Taxonomy" id="412755"/>
    <lineage>
        <taxon>unclassified sequences</taxon>
        <taxon>metagenomes</taxon>
        <taxon>ecological metagenomes</taxon>
    </lineage>
</organism>
<evidence type="ECO:0000313" key="1">
    <source>
        <dbReference type="EMBL" id="GAG22559.1"/>
    </source>
</evidence>
<accession>X0VVY0</accession>
<protein>
    <submittedName>
        <fullName evidence="1">Uncharacterized protein</fullName>
    </submittedName>
</protein>
<comment type="caution">
    <text evidence="1">The sequence shown here is derived from an EMBL/GenBank/DDBJ whole genome shotgun (WGS) entry which is preliminary data.</text>
</comment>
<proteinExistence type="predicted"/>
<dbReference type="EMBL" id="BARS01037110">
    <property type="protein sequence ID" value="GAG22559.1"/>
    <property type="molecule type" value="Genomic_DNA"/>
</dbReference>
<dbReference type="AlphaFoldDB" id="X0VVY0"/>
<feature type="non-terminal residue" evidence="1">
    <location>
        <position position="1"/>
    </location>
</feature>
<sequence length="71" mass="8453">EFKSYVLTKEPNIDLAALKNKYESWVENGWKDGKNNKIINWKSKILNTLIYLPKDTSKQKFDSKHPNRAWK</sequence>
<reference evidence="1" key="1">
    <citation type="journal article" date="2014" name="Front. Microbiol.">
        <title>High frequency of phylogenetically diverse reductive dehalogenase-homologous genes in deep subseafloor sedimentary metagenomes.</title>
        <authorList>
            <person name="Kawai M."/>
            <person name="Futagami T."/>
            <person name="Toyoda A."/>
            <person name="Takaki Y."/>
            <person name="Nishi S."/>
            <person name="Hori S."/>
            <person name="Arai W."/>
            <person name="Tsubouchi T."/>
            <person name="Morono Y."/>
            <person name="Uchiyama I."/>
            <person name="Ito T."/>
            <person name="Fujiyama A."/>
            <person name="Inagaki F."/>
            <person name="Takami H."/>
        </authorList>
    </citation>
    <scope>NUCLEOTIDE SEQUENCE</scope>
    <source>
        <strain evidence="1">Expedition CK06-06</strain>
    </source>
</reference>
<name>X0VVY0_9ZZZZ</name>